<gene>
    <name evidence="11" type="primary">Asator</name>
</gene>
<keyword evidence="1" id="KW-0723">Serine/threonine-protein kinase</keyword>
<feature type="compositionally biased region" description="Polar residues" evidence="8">
    <location>
        <begin position="1318"/>
        <end position="1332"/>
    </location>
</feature>
<dbReference type="Gene3D" id="1.10.510.10">
    <property type="entry name" value="Transferase(Phosphotransferase) domain 1"/>
    <property type="match status" value="1"/>
</dbReference>
<feature type="domain" description="Protein kinase" evidence="9">
    <location>
        <begin position="178"/>
        <end position="441"/>
    </location>
</feature>
<dbReference type="SUPFAM" id="SSF56112">
    <property type="entry name" value="Protein kinase-like (PK-like)"/>
    <property type="match status" value="1"/>
</dbReference>
<feature type="region of interest" description="Disordered" evidence="8">
    <location>
        <begin position="1318"/>
        <end position="1355"/>
    </location>
</feature>
<dbReference type="GO" id="GO:0015630">
    <property type="term" value="C:microtubule cytoskeleton"/>
    <property type="evidence" value="ECO:0007669"/>
    <property type="project" value="UniProtKB-ARBA"/>
</dbReference>
<dbReference type="InterPro" id="IPR000719">
    <property type="entry name" value="Prot_kinase_dom"/>
</dbReference>
<dbReference type="InterPro" id="IPR011009">
    <property type="entry name" value="Kinase-like_dom_sf"/>
</dbReference>
<feature type="compositionally biased region" description="Polar residues" evidence="8">
    <location>
        <begin position="937"/>
        <end position="947"/>
    </location>
</feature>
<protein>
    <submittedName>
        <fullName evidence="11">Tau-tubulin kinase homolog Asator isoform X6</fullName>
    </submittedName>
</protein>
<evidence type="ECO:0000256" key="6">
    <source>
        <dbReference type="ARBA" id="ARBA00061588"/>
    </source>
</evidence>
<keyword evidence="2" id="KW-0808">Transferase</keyword>
<dbReference type="GO" id="GO:0004674">
    <property type="term" value="F:protein serine/threonine kinase activity"/>
    <property type="evidence" value="ECO:0007669"/>
    <property type="project" value="UniProtKB-KW"/>
</dbReference>
<evidence type="ECO:0000256" key="5">
    <source>
        <dbReference type="ARBA" id="ARBA00022840"/>
    </source>
</evidence>
<feature type="region of interest" description="Disordered" evidence="8">
    <location>
        <begin position="1264"/>
        <end position="1294"/>
    </location>
</feature>
<dbReference type="InterPro" id="IPR050235">
    <property type="entry name" value="CK1_Ser-Thr_kinase"/>
</dbReference>
<proteinExistence type="inferred from homology"/>
<feature type="compositionally biased region" description="Basic and acidic residues" evidence="8">
    <location>
        <begin position="14"/>
        <end position="45"/>
    </location>
</feature>
<evidence type="ECO:0000256" key="8">
    <source>
        <dbReference type="SAM" id="MobiDB-lite"/>
    </source>
</evidence>
<dbReference type="FunFam" id="1.10.510.10:FF:000481">
    <property type="entry name" value="Asator, isoform D"/>
    <property type="match status" value="1"/>
</dbReference>
<sequence length="1355" mass="148285">MFMDLCSGSSGLLQEEKSPEAKMHLQDNPRNDENVAASRDHDSHQQHSNQELFISPSNKVSSSSKNNIRLHPPPLSKPPPLARPILQAHILQRIQSGTGTGANVLQRSATLPAKHNRLGVSRSRVTFKVPSSTNPVPALAQIATAEKGRHALGVAPKESCKMTSEDLLQPGHVVKERWKVVRKIGGGGFGEIYEGQDLITREQVALKVESARQPKQVLKMEVAVLKKLQGKEHVCRFIGCGRNDRFNYVVMQLQGKNLAELRRAQPRGAFSLSTTLRLGLQILKAIESIHSVGFLHRDIKPSNFSVGRLPYNCRRVYMLDFGLARQYTTGTGEVRCPRAAAGFRGTVRYASINAHRNREMGRHDDLWSLFYMLVEFVNGQLPWRKIKDKEQVGLTKEKYDHRILLKHLPSDLKQFLEHIQSLTYADRPDYAMLIGLFERCMKRRGVKEADPYDWEKVDTSAIGNINSSVNALVPAKNDYIHGNITQMTVAASNASGTEYVRKRTDIDTAQIAATEPLHMKDKVDRNCNATSSVPQPQAKCETSLQHANSANNQNTLPKALLQQQHPPQSANSNVAMATPNLPNALIKSSMVGVGNHEAPVKTQHSVIHAKNCQPHSGTVSFSASNQNNSAPVYYPNLEDKFVATQLLQTKKTAEAERIGDVDIEVALIAVEGSQGQKIADANIIEGVNRTPQSGGEQHQQPQTKKSNPTGNTDKQHQKMDALVSEKCSDSKRSMDDQKSTYGRLRVLTAPPMSVHDLTVGGAQSQHGDELSATYDQDALAFCGGGGSSASKVAICQRGQVFGMVGIPPVNRRSATSTNLRPSSSGAGSNSIQRINSASAGAAGQSVTGNNTARSSVTGDHSVTQFALIDDENVSALQQVTRGGALTLASQWKSQFDDSEDTTDNEWNREPQVYRMDIARNVCVRESYSEITPLGQPKPSSNKSNESQTKSKHRNSLPNVSLADIFDDQQAQPNYSSLVVNDAAKPWCVQTTSCQKSNLPESEEIQENNGCVSGRLEIRVIPKEISNLDESVYYDALAAAVKMTSSTTSQGIADKTQGQDSSDKVLTNCDEIKTTAAAAAMKASSPNTINNFKVPVNKATAEAPNEPSCFSSHVVDSIKPKLNGNSEIFNTKEQALTKTGDLDTQISRVSCAYGGSEGNCEPPLLAPSKIPVRQSKCASWAGTDTTTNASTTIGSIGGQHLIQNNSPFDLTSCMMDAIPLRHDIYSGVLQNPPNNTDLTPGLRRRRESAEGKYITDPTQLQLRFQRPRSRTSSRTRGIPTTMLGNFDDQSTDLSEDKTGTIGAHFITKQYEESKFNNITWSENSTDPQPKSNISPPPGEPKIENSARLRRYRHNIE</sequence>
<evidence type="ECO:0000256" key="3">
    <source>
        <dbReference type="ARBA" id="ARBA00022741"/>
    </source>
</evidence>
<dbReference type="PROSITE" id="PS00107">
    <property type="entry name" value="PROTEIN_KINASE_ATP"/>
    <property type="match status" value="1"/>
</dbReference>
<dbReference type="GO" id="GO:0005524">
    <property type="term" value="F:ATP binding"/>
    <property type="evidence" value="ECO:0007669"/>
    <property type="project" value="UniProtKB-UniRule"/>
</dbReference>
<dbReference type="CDD" id="cd14017">
    <property type="entry name" value="STKc_TTBK"/>
    <property type="match status" value="1"/>
</dbReference>
<dbReference type="Proteomes" id="UP000001819">
    <property type="component" value="Chromosome 5"/>
</dbReference>
<evidence type="ECO:0000256" key="7">
    <source>
        <dbReference type="PROSITE-ProRule" id="PRU10141"/>
    </source>
</evidence>
<feature type="compositionally biased region" description="Basic and acidic residues" evidence="8">
    <location>
        <begin position="726"/>
        <end position="738"/>
    </location>
</feature>
<accession>A0A6I8W150</accession>
<keyword evidence="10" id="KW-1185">Reference proteome</keyword>
<keyword evidence="5 7" id="KW-0067">ATP-binding</keyword>
<dbReference type="PROSITE" id="PS50011">
    <property type="entry name" value="PROTEIN_KINASE_DOM"/>
    <property type="match status" value="1"/>
</dbReference>
<comment type="similarity">
    <text evidence="6">Belongs to the protein kinase superfamily. CK1 Ser/Thr protein kinase family.</text>
</comment>
<keyword evidence="4 11" id="KW-0418">Kinase</keyword>
<feature type="region of interest" description="Disordered" evidence="8">
    <location>
        <begin position="1"/>
        <end position="79"/>
    </location>
</feature>
<dbReference type="FunFam" id="3.30.200.20:FF:000358">
    <property type="entry name" value="Tau tubulin kinase 2b"/>
    <property type="match status" value="1"/>
</dbReference>
<feature type="compositionally biased region" description="Basic residues" evidence="8">
    <location>
        <begin position="1346"/>
        <end position="1355"/>
    </location>
</feature>
<dbReference type="PANTHER" id="PTHR11909">
    <property type="entry name" value="CASEIN KINASE-RELATED"/>
    <property type="match status" value="1"/>
</dbReference>
<feature type="binding site" evidence="7">
    <location>
        <position position="207"/>
    </location>
    <ligand>
        <name>ATP</name>
        <dbReference type="ChEBI" id="CHEBI:30616"/>
    </ligand>
</feature>
<reference evidence="11" key="1">
    <citation type="submission" date="2025-08" db="UniProtKB">
        <authorList>
            <consortium name="RefSeq"/>
        </authorList>
    </citation>
    <scope>IDENTIFICATION</scope>
    <source>
        <strain evidence="11">MV-25-SWS-2005</strain>
        <tissue evidence="11">Whole body</tissue>
    </source>
</reference>
<dbReference type="InterPro" id="IPR017441">
    <property type="entry name" value="Protein_kinase_ATP_BS"/>
</dbReference>
<name>A0A6I8W150_DROPS</name>
<dbReference type="Pfam" id="PF00069">
    <property type="entry name" value="Pkinase"/>
    <property type="match status" value="1"/>
</dbReference>
<evidence type="ECO:0000313" key="11">
    <source>
        <dbReference type="RefSeq" id="XP_033237085.1"/>
    </source>
</evidence>
<feature type="compositionally biased region" description="Polar residues" evidence="8">
    <location>
        <begin position="812"/>
        <end position="856"/>
    </location>
</feature>
<keyword evidence="3 7" id="KW-0547">Nucleotide-binding</keyword>
<evidence type="ECO:0000259" key="9">
    <source>
        <dbReference type="PROSITE" id="PS50011"/>
    </source>
</evidence>
<dbReference type="SMART" id="SM00220">
    <property type="entry name" value="S_TKc"/>
    <property type="match status" value="1"/>
</dbReference>
<feature type="compositionally biased region" description="Polar residues" evidence="8">
    <location>
        <begin position="689"/>
        <end position="712"/>
    </location>
</feature>
<feature type="region of interest" description="Disordered" evidence="8">
    <location>
        <begin position="1230"/>
        <end position="1250"/>
    </location>
</feature>
<dbReference type="ExpressionAtlas" id="A0A6I8W150">
    <property type="expression patterns" value="baseline"/>
</dbReference>
<evidence type="ECO:0000313" key="10">
    <source>
        <dbReference type="Proteomes" id="UP000001819"/>
    </source>
</evidence>
<evidence type="ECO:0000256" key="4">
    <source>
        <dbReference type="ARBA" id="ARBA00022777"/>
    </source>
</evidence>
<evidence type="ECO:0000256" key="1">
    <source>
        <dbReference type="ARBA" id="ARBA00022527"/>
    </source>
</evidence>
<feature type="region of interest" description="Disordered" evidence="8">
    <location>
        <begin position="929"/>
        <end position="956"/>
    </location>
</feature>
<dbReference type="RefSeq" id="XP_033237085.1">
    <property type="nucleotide sequence ID" value="XM_033381194.1"/>
</dbReference>
<evidence type="ECO:0000256" key="2">
    <source>
        <dbReference type="ARBA" id="ARBA00022679"/>
    </source>
</evidence>
<feature type="region of interest" description="Disordered" evidence="8">
    <location>
        <begin position="688"/>
        <end position="739"/>
    </location>
</feature>
<feature type="region of interest" description="Disordered" evidence="8">
    <location>
        <begin position="810"/>
        <end position="856"/>
    </location>
</feature>
<dbReference type="InterPro" id="IPR047916">
    <property type="entry name" value="TTBK_Asator-like_STKc"/>
</dbReference>
<organism evidence="10 11">
    <name type="scientific">Drosophila pseudoobscura pseudoobscura</name>
    <name type="common">Fruit fly</name>
    <dbReference type="NCBI Taxonomy" id="46245"/>
    <lineage>
        <taxon>Eukaryota</taxon>
        <taxon>Metazoa</taxon>
        <taxon>Ecdysozoa</taxon>
        <taxon>Arthropoda</taxon>
        <taxon>Hexapoda</taxon>
        <taxon>Insecta</taxon>
        <taxon>Pterygota</taxon>
        <taxon>Neoptera</taxon>
        <taxon>Endopterygota</taxon>
        <taxon>Diptera</taxon>
        <taxon>Brachycera</taxon>
        <taxon>Muscomorpha</taxon>
        <taxon>Ephydroidea</taxon>
        <taxon>Drosophilidae</taxon>
        <taxon>Drosophila</taxon>
        <taxon>Sophophora</taxon>
    </lineage>
</organism>
<feature type="compositionally biased region" description="Low complexity" evidence="8">
    <location>
        <begin position="55"/>
        <end position="67"/>
    </location>
</feature>